<dbReference type="PANTHER" id="PTHR43056:SF10">
    <property type="entry name" value="COCE_NOND FAMILY, PUTATIVE (AFU_ORTHOLOGUE AFUA_7G00600)-RELATED"/>
    <property type="match status" value="1"/>
</dbReference>
<comment type="caution">
    <text evidence="3">The sequence shown here is derived from an EMBL/GenBank/DDBJ whole genome shotgun (WGS) entry which is preliminary data.</text>
</comment>
<feature type="compositionally biased region" description="Basic and acidic residues" evidence="1">
    <location>
        <begin position="1"/>
        <end position="11"/>
    </location>
</feature>
<dbReference type="InterPro" id="IPR005674">
    <property type="entry name" value="CocE/Ser_esterase"/>
</dbReference>
<dbReference type="GO" id="GO:0016787">
    <property type="term" value="F:hydrolase activity"/>
    <property type="evidence" value="ECO:0007669"/>
    <property type="project" value="UniProtKB-KW"/>
</dbReference>
<protein>
    <submittedName>
        <fullName evidence="3">CocE/NonD family hydrolase</fullName>
    </submittedName>
</protein>
<sequence length="353" mass="40248">MQGRQAKEDPPMTRNGNVSVSRDIPVRMRDGATLFADVYAPESPGPFPVLLMRTPYGKTQAQDSIHTHPLWYARRGYIVAVQDVRGRWSSEGEWYPFAHEAEDGYDTVEWAAGLPKSNGRVGMYGISYVGATQLLAAVAAPPHLACLVPGTTSSEYYDGWTYRAGALHLAFTESWAVMLAQDTARRRELRQLEAQLFASFSAAGLEFGTLPLKRYELLRREGIAPWFFDWLAHPTRDEYWERWSIERRHANVRVPALHIAGWYDIFLDGSIRNYQGLRERAADDRARTGQRIVIGPWHHVPWAPIVSGWDFGAEARSGINDWQVRWFDYWLRGVENGVPDDPPVRIFVMGENR</sequence>
<gene>
    <name evidence="3" type="ORF">E6H04_13000</name>
</gene>
<proteinExistence type="predicted"/>
<dbReference type="InterPro" id="IPR000383">
    <property type="entry name" value="Xaa-Pro-like_dom"/>
</dbReference>
<reference evidence="3 4" key="1">
    <citation type="journal article" date="2019" name="Nat. Microbiol.">
        <title>Mediterranean grassland soil C-N compound turnover is dependent on rainfall and depth, and is mediated by genomically divergent microorganisms.</title>
        <authorList>
            <person name="Diamond S."/>
            <person name="Andeer P.F."/>
            <person name="Li Z."/>
            <person name="Crits-Christoph A."/>
            <person name="Burstein D."/>
            <person name="Anantharaman K."/>
            <person name="Lane K.R."/>
            <person name="Thomas B.C."/>
            <person name="Pan C."/>
            <person name="Northen T.R."/>
            <person name="Banfield J.F."/>
        </authorList>
    </citation>
    <scope>NUCLEOTIDE SEQUENCE [LARGE SCALE GENOMIC DNA]</scope>
    <source>
        <strain evidence="3">NP_7</strain>
    </source>
</reference>
<feature type="domain" description="Xaa-Pro dipeptidyl-peptidase-like" evidence="2">
    <location>
        <begin position="30"/>
        <end position="300"/>
    </location>
</feature>
<dbReference type="InterPro" id="IPR029058">
    <property type="entry name" value="AB_hydrolase_fold"/>
</dbReference>
<evidence type="ECO:0000256" key="1">
    <source>
        <dbReference type="SAM" id="MobiDB-lite"/>
    </source>
</evidence>
<feature type="non-terminal residue" evidence="3">
    <location>
        <position position="353"/>
    </location>
</feature>
<dbReference type="InterPro" id="IPR050585">
    <property type="entry name" value="Xaa-Pro_dipeptidyl-ppase/CocE"/>
</dbReference>
<dbReference type="AlphaFoldDB" id="A0A537J3G6"/>
<dbReference type="Gene3D" id="3.40.50.1820">
    <property type="entry name" value="alpha/beta hydrolase"/>
    <property type="match status" value="1"/>
</dbReference>
<dbReference type="Gene3D" id="1.10.3020.10">
    <property type="entry name" value="alpha-amino acid ester hydrolase ( Helical cap domain)"/>
    <property type="match status" value="1"/>
</dbReference>
<evidence type="ECO:0000313" key="4">
    <source>
        <dbReference type="Proteomes" id="UP000320048"/>
    </source>
</evidence>
<evidence type="ECO:0000259" key="2">
    <source>
        <dbReference type="Pfam" id="PF02129"/>
    </source>
</evidence>
<feature type="region of interest" description="Disordered" evidence="1">
    <location>
        <begin position="1"/>
        <end position="21"/>
    </location>
</feature>
<dbReference type="PANTHER" id="PTHR43056">
    <property type="entry name" value="PEPTIDASE S9 PROLYL OLIGOPEPTIDASE"/>
    <property type="match status" value="1"/>
</dbReference>
<evidence type="ECO:0000313" key="3">
    <source>
        <dbReference type="EMBL" id="TMI78109.1"/>
    </source>
</evidence>
<dbReference type="EMBL" id="VBAO01000403">
    <property type="protein sequence ID" value="TMI78109.1"/>
    <property type="molecule type" value="Genomic_DNA"/>
</dbReference>
<dbReference type="SUPFAM" id="SSF53474">
    <property type="entry name" value="alpha/beta-Hydrolases"/>
    <property type="match status" value="1"/>
</dbReference>
<dbReference type="NCBIfam" id="TIGR00976">
    <property type="entry name" value="CocE_NonD"/>
    <property type="match status" value="1"/>
</dbReference>
<dbReference type="Pfam" id="PF02129">
    <property type="entry name" value="Peptidase_S15"/>
    <property type="match status" value="1"/>
</dbReference>
<accession>A0A537J3G6</accession>
<dbReference type="Proteomes" id="UP000320048">
    <property type="component" value="Unassembled WGS sequence"/>
</dbReference>
<name>A0A537J3G6_9BACT</name>
<organism evidence="3 4">
    <name type="scientific">Candidatus Segetimicrobium genomatis</name>
    <dbReference type="NCBI Taxonomy" id="2569760"/>
    <lineage>
        <taxon>Bacteria</taxon>
        <taxon>Bacillati</taxon>
        <taxon>Candidatus Sysuimicrobiota</taxon>
        <taxon>Candidatus Sysuimicrobiia</taxon>
        <taxon>Candidatus Sysuimicrobiales</taxon>
        <taxon>Candidatus Segetimicrobiaceae</taxon>
        <taxon>Candidatus Segetimicrobium</taxon>
    </lineage>
</organism>
<keyword evidence="3" id="KW-0378">Hydrolase</keyword>